<dbReference type="AlphaFoldDB" id="A0A913X344"/>
<dbReference type="KEGG" id="epa:110236900"/>
<evidence type="ECO:0000256" key="2">
    <source>
        <dbReference type="SAM" id="SignalP"/>
    </source>
</evidence>
<organism evidence="3 4">
    <name type="scientific">Exaiptasia diaphana</name>
    <name type="common">Tropical sea anemone</name>
    <name type="synonym">Aiptasia pulchella</name>
    <dbReference type="NCBI Taxonomy" id="2652724"/>
    <lineage>
        <taxon>Eukaryota</taxon>
        <taxon>Metazoa</taxon>
        <taxon>Cnidaria</taxon>
        <taxon>Anthozoa</taxon>
        <taxon>Hexacorallia</taxon>
        <taxon>Actiniaria</taxon>
        <taxon>Aiptasiidae</taxon>
        <taxon>Exaiptasia</taxon>
    </lineage>
</organism>
<dbReference type="EnsemblMetazoa" id="XM_021042459.2">
    <property type="protein sequence ID" value="XP_020898118.1"/>
    <property type="gene ID" value="LOC110236900"/>
</dbReference>
<accession>A0A913X344</accession>
<protein>
    <submittedName>
        <fullName evidence="3">Uncharacterized protein</fullName>
    </submittedName>
</protein>
<feature type="compositionally biased region" description="Basic residues" evidence="1">
    <location>
        <begin position="81"/>
        <end position="92"/>
    </location>
</feature>
<evidence type="ECO:0000313" key="4">
    <source>
        <dbReference type="Proteomes" id="UP000887567"/>
    </source>
</evidence>
<name>A0A913X344_EXADI</name>
<evidence type="ECO:0000313" key="3">
    <source>
        <dbReference type="EnsemblMetazoa" id="XP_020898118.1"/>
    </source>
</evidence>
<keyword evidence="2" id="KW-0732">Signal</keyword>
<keyword evidence="4" id="KW-1185">Reference proteome</keyword>
<reference evidence="3" key="1">
    <citation type="submission" date="2022-11" db="UniProtKB">
        <authorList>
            <consortium name="EnsemblMetazoa"/>
        </authorList>
    </citation>
    <scope>IDENTIFICATION</scope>
</reference>
<feature type="region of interest" description="Disordered" evidence="1">
    <location>
        <begin position="27"/>
        <end position="92"/>
    </location>
</feature>
<feature type="signal peptide" evidence="2">
    <location>
        <begin position="1"/>
        <end position="19"/>
    </location>
</feature>
<dbReference type="Proteomes" id="UP000887567">
    <property type="component" value="Unplaced"/>
</dbReference>
<feature type="chain" id="PRO_5037455777" evidence="2">
    <location>
        <begin position="20"/>
        <end position="141"/>
    </location>
</feature>
<feature type="compositionally biased region" description="Basic and acidic residues" evidence="1">
    <location>
        <begin position="40"/>
        <end position="64"/>
    </location>
</feature>
<sequence>MKLTLLSLLVFGLVAFTFAAPVMEEEEDEDQAPKSAFVEGPDKPTNEVVKIENNDDGEDTHPLSDEPENEEDYVDNDPAKKAPKKNAKKLGKARRPGCYLICRTVCRRGTCYRCYRRGYQYKCYFYGCYRCHRSCVRTCIG</sequence>
<evidence type="ECO:0000256" key="1">
    <source>
        <dbReference type="SAM" id="MobiDB-lite"/>
    </source>
</evidence>
<proteinExistence type="predicted"/>
<dbReference type="GeneID" id="110236900"/>
<dbReference type="RefSeq" id="XP_020898118.1">
    <property type="nucleotide sequence ID" value="XM_021042459.2"/>
</dbReference>
<feature type="compositionally biased region" description="Acidic residues" evidence="1">
    <location>
        <begin position="65"/>
        <end position="75"/>
    </location>
</feature>